<reference evidence="1" key="1">
    <citation type="submission" date="2022-10" db="EMBL/GenBank/DDBJ databases">
        <title>Rhodococcus ferula Z13 complete genome.</title>
        <authorList>
            <person name="Long X."/>
            <person name="Zang M."/>
        </authorList>
    </citation>
    <scope>NUCLEOTIDE SEQUENCE</scope>
    <source>
        <strain evidence="1">Z13</strain>
    </source>
</reference>
<name>A0ACD4DM77_9NOCA</name>
<dbReference type="Proteomes" id="UP001156484">
    <property type="component" value="Chromosome"/>
</dbReference>
<evidence type="ECO:0000313" key="1">
    <source>
        <dbReference type="EMBL" id="UYP21141.1"/>
    </source>
</evidence>
<protein>
    <submittedName>
        <fullName evidence="1">ABC transporter permease</fullName>
    </submittedName>
</protein>
<accession>A0ACD4DM77</accession>
<keyword evidence="2" id="KW-1185">Reference proteome</keyword>
<sequence>MDDPLVLSRTIGGVLVLAAISAAVLWWFRVPHRFAPVGAIARGAAQLAFVSLVLQGVITDARWVAVVLAVMFGVAWWTACGRIGDRAQVGATVAVAMAIGVVVAAGTVFATGAVEATPRYVLALGGIVIGNTMTVASLAGRRFQEIVDDHWTEVEGWLALGATIRQATVGPARLAVHAAMIPSTDQTRTTGLVTLPGAFVGAIFGGLSPLEAGRFQVVVLAAIMATASITAVLVALGSGRSLRLRPAVSEQ</sequence>
<proteinExistence type="predicted"/>
<gene>
    <name evidence="1" type="ORF">OED52_00540</name>
</gene>
<organism evidence="1 2">
    <name type="scientific">Rhodococcus sacchari</name>
    <dbReference type="NCBI Taxonomy" id="2962047"/>
    <lineage>
        <taxon>Bacteria</taxon>
        <taxon>Bacillati</taxon>
        <taxon>Actinomycetota</taxon>
        <taxon>Actinomycetes</taxon>
        <taxon>Mycobacteriales</taxon>
        <taxon>Nocardiaceae</taxon>
        <taxon>Rhodococcus</taxon>
    </lineage>
</organism>
<evidence type="ECO:0000313" key="2">
    <source>
        <dbReference type="Proteomes" id="UP001156484"/>
    </source>
</evidence>
<dbReference type="EMBL" id="CP107551">
    <property type="protein sequence ID" value="UYP21141.1"/>
    <property type="molecule type" value="Genomic_DNA"/>
</dbReference>